<dbReference type="Proteomes" id="UP000181981">
    <property type="component" value="Unassembled WGS sequence"/>
</dbReference>
<dbReference type="SUPFAM" id="SSF55874">
    <property type="entry name" value="ATPase domain of HSP90 chaperone/DNA topoisomerase II/histidine kinase"/>
    <property type="match status" value="1"/>
</dbReference>
<dbReference type="PRINTS" id="PR00344">
    <property type="entry name" value="BCTRLSENSOR"/>
</dbReference>
<dbReference type="GO" id="GO:0009927">
    <property type="term" value="F:histidine phosphotransfer kinase activity"/>
    <property type="evidence" value="ECO:0007669"/>
    <property type="project" value="TreeGrafter"/>
</dbReference>
<dbReference type="InterPro" id="IPR000700">
    <property type="entry name" value="PAS-assoc_C"/>
</dbReference>
<keyword evidence="10" id="KW-0902">Two-component regulatory system</keyword>
<feature type="domain" description="PAC" evidence="17">
    <location>
        <begin position="999"/>
        <end position="1051"/>
    </location>
</feature>
<evidence type="ECO:0000313" key="18">
    <source>
        <dbReference type="EMBL" id="SET97193.1"/>
    </source>
</evidence>
<dbReference type="InterPro" id="IPR035965">
    <property type="entry name" value="PAS-like_dom_sf"/>
</dbReference>
<evidence type="ECO:0000259" key="17">
    <source>
        <dbReference type="PROSITE" id="PS50113"/>
    </source>
</evidence>
<dbReference type="NCBIfam" id="TIGR00229">
    <property type="entry name" value="sensory_box"/>
    <property type="match status" value="8"/>
</dbReference>
<dbReference type="PROSITE" id="PS50112">
    <property type="entry name" value="PAS"/>
    <property type="match status" value="5"/>
</dbReference>
<evidence type="ECO:0000256" key="13">
    <source>
        <dbReference type="SAM" id="Coils"/>
    </source>
</evidence>
<dbReference type="PANTHER" id="PTHR43047">
    <property type="entry name" value="TWO-COMPONENT HISTIDINE PROTEIN KINASE"/>
    <property type="match status" value="1"/>
</dbReference>
<dbReference type="InterPro" id="IPR001610">
    <property type="entry name" value="PAC"/>
</dbReference>
<dbReference type="EC" id="2.7.13.3" evidence="3"/>
<dbReference type="InterPro" id="IPR004358">
    <property type="entry name" value="Sig_transdc_His_kin-like_C"/>
</dbReference>
<dbReference type="InterPro" id="IPR013655">
    <property type="entry name" value="PAS_fold_3"/>
</dbReference>
<dbReference type="Gene3D" id="3.40.50.2300">
    <property type="match status" value="1"/>
</dbReference>
<feature type="domain" description="PAC" evidence="17">
    <location>
        <begin position="244"/>
        <end position="296"/>
    </location>
</feature>
<evidence type="ECO:0000256" key="3">
    <source>
        <dbReference type="ARBA" id="ARBA00012438"/>
    </source>
</evidence>
<keyword evidence="5 12" id="KW-0597">Phosphoprotein</keyword>
<keyword evidence="11" id="KW-0472">Membrane</keyword>
<gene>
    <name evidence="18" type="ORF">SAMN05444285_13257</name>
</gene>
<evidence type="ECO:0000256" key="12">
    <source>
        <dbReference type="PROSITE-ProRule" id="PRU00169"/>
    </source>
</evidence>
<dbReference type="GO" id="GO:0005886">
    <property type="term" value="C:plasma membrane"/>
    <property type="evidence" value="ECO:0007669"/>
    <property type="project" value="UniProtKB-SubCell"/>
</dbReference>
<dbReference type="InterPro" id="IPR003594">
    <property type="entry name" value="HATPase_dom"/>
</dbReference>
<feature type="domain" description="PAS" evidence="16">
    <location>
        <begin position="924"/>
        <end position="982"/>
    </location>
</feature>
<evidence type="ECO:0000259" key="14">
    <source>
        <dbReference type="PROSITE" id="PS50109"/>
    </source>
</evidence>
<keyword evidence="7" id="KW-0547">Nucleotide-binding</keyword>
<evidence type="ECO:0000313" key="19">
    <source>
        <dbReference type="Proteomes" id="UP000181981"/>
    </source>
</evidence>
<keyword evidence="4" id="KW-1003">Cell membrane</keyword>
<evidence type="ECO:0000256" key="8">
    <source>
        <dbReference type="ARBA" id="ARBA00022777"/>
    </source>
</evidence>
<evidence type="ECO:0000259" key="16">
    <source>
        <dbReference type="PROSITE" id="PS50112"/>
    </source>
</evidence>
<evidence type="ECO:0000256" key="2">
    <source>
        <dbReference type="ARBA" id="ARBA00004236"/>
    </source>
</evidence>
<feature type="domain" description="PAS" evidence="16">
    <location>
        <begin position="671"/>
        <end position="738"/>
    </location>
</feature>
<dbReference type="SMART" id="SM00086">
    <property type="entry name" value="PAC"/>
    <property type="match status" value="7"/>
</dbReference>
<dbReference type="CDD" id="cd17546">
    <property type="entry name" value="REC_hyHK_CKI1_RcsC-like"/>
    <property type="match status" value="1"/>
</dbReference>
<feature type="domain" description="PAS" evidence="16">
    <location>
        <begin position="791"/>
        <end position="837"/>
    </location>
</feature>
<dbReference type="Pfam" id="PF00512">
    <property type="entry name" value="HisKA"/>
    <property type="match status" value="1"/>
</dbReference>
<dbReference type="InterPro" id="IPR000014">
    <property type="entry name" value="PAS"/>
</dbReference>
<dbReference type="SMART" id="SM00388">
    <property type="entry name" value="HisKA"/>
    <property type="match status" value="1"/>
</dbReference>
<evidence type="ECO:0000256" key="6">
    <source>
        <dbReference type="ARBA" id="ARBA00022679"/>
    </source>
</evidence>
<evidence type="ECO:0000259" key="15">
    <source>
        <dbReference type="PROSITE" id="PS50110"/>
    </source>
</evidence>
<feature type="domain" description="PAC" evidence="17">
    <location>
        <begin position="864"/>
        <end position="916"/>
    </location>
</feature>
<dbReference type="Pfam" id="PF02518">
    <property type="entry name" value="HATPase_c"/>
    <property type="match status" value="1"/>
</dbReference>
<dbReference type="SMART" id="SM00387">
    <property type="entry name" value="HATPase_c"/>
    <property type="match status" value="1"/>
</dbReference>
<dbReference type="SMART" id="SM00091">
    <property type="entry name" value="PAS"/>
    <property type="match status" value="7"/>
</dbReference>
<dbReference type="InterPro" id="IPR003661">
    <property type="entry name" value="HisK_dim/P_dom"/>
</dbReference>
<dbReference type="InterPro" id="IPR036890">
    <property type="entry name" value="HATPase_C_sf"/>
</dbReference>
<dbReference type="PROSITE" id="PS50110">
    <property type="entry name" value="RESPONSE_REGULATORY"/>
    <property type="match status" value="1"/>
</dbReference>
<dbReference type="PROSITE" id="PS50113">
    <property type="entry name" value="PAC"/>
    <property type="match status" value="5"/>
</dbReference>
<evidence type="ECO:0000256" key="1">
    <source>
        <dbReference type="ARBA" id="ARBA00000085"/>
    </source>
</evidence>
<dbReference type="SUPFAM" id="SSF52172">
    <property type="entry name" value="CheY-like"/>
    <property type="match status" value="1"/>
</dbReference>
<evidence type="ECO:0000256" key="7">
    <source>
        <dbReference type="ARBA" id="ARBA00022741"/>
    </source>
</evidence>
<reference evidence="18 19" key="1">
    <citation type="submission" date="2016-10" db="EMBL/GenBank/DDBJ databases">
        <authorList>
            <person name="de Groot N.N."/>
        </authorList>
    </citation>
    <scope>NUCLEOTIDE SEQUENCE [LARGE SCALE GENOMIC DNA]</scope>
    <source>
        <strain evidence="18 19">DSM 25947</strain>
    </source>
</reference>
<dbReference type="CDD" id="cd00130">
    <property type="entry name" value="PAS"/>
    <property type="match status" value="8"/>
</dbReference>
<dbReference type="GO" id="GO:0000155">
    <property type="term" value="F:phosphorelay sensor kinase activity"/>
    <property type="evidence" value="ECO:0007669"/>
    <property type="project" value="InterPro"/>
</dbReference>
<dbReference type="SMART" id="SM00448">
    <property type="entry name" value="REC"/>
    <property type="match status" value="1"/>
</dbReference>
<comment type="subcellular location">
    <subcellularLocation>
        <location evidence="2">Cell membrane</location>
    </subcellularLocation>
</comment>
<evidence type="ECO:0000256" key="4">
    <source>
        <dbReference type="ARBA" id="ARBA00022475"/>
    </source>
</evidence>
<evidence type="ECO:0000256" key="10">
    <source>
        <dbReference type="ARBA" id="ARBA00023012"/>
    </source>
</evidence>
<keyword evidence="9" id="KW-0067">ATP-binding</keyword>
<dbReference type="Pfam" id="PF13426">
    <property type="entry name" value="PAS_9"/>
    <property type="match status" value="6"/>
</dbReference>
<keyword evidence="8" id="KW-0418">Kinase</keyword>
<dbReference type="PANTHER" id="PTHR43047:SF72">
    <property type="entry name" value="OSMOSENSING HISTIDINE PROTEIN KINASE SLN1"/>
    <property type="match status" value="1"/>
</dbReference>
<name>A0A1I0ILH6_9BACT</name>
<dbReference type="EMBL" id="FOHT01000032">
    <property type="protein sequence ID" value="SET97193.1"/>
    <property type="molecule type" value="Genomic_DNA"/>
</dbReference>
<feature type="domain" description="PAS" evidence="16">
    <location>
        <begin position="45"/>
        <end position="101"/>
    </location>
</feature>
<dbReference type="FunFam" id="3.30.565.10:FF:000023">
    <property type="entry name" value="PAS domain-containing sensor histidine kinase"/>
    <property type="match status" value="1"/>
</dbReference>
<feature type="domain" description="Response regulatory" evidence="15">
    <location>
        <begin position="1321"/>
        <end position="1436"/>
    </location>
</feature>
<feature type="modified residue" description="4-aspartylphosphate" evidence="12">
    <location>
        <position position="1371"/>
    </location>
</feature>
<dbReference type="RefSeq" id="WP_074780970.1">
    <property type="nucleotide sequence ID" value="NZ_FOHT01000032.1"/>
</dbReference>
<dbReference type="GO" id="GO:0005524">
    <property type="term" value="F:ATP binding"/>
    <property type="evidence" value="ECO:0007669"/>
    <property type="project" value="UniProtKB-KW"/>
</dbReference>
<dbReference type="PROSITE" id="PS50109">
    <property type="entry name" value="HIS_KIN"/>
    <property type="match status" value="1"/>
</dbReference>
<comment type="catalytic activity">
    <reaction evidence="1">
        <text>ATP + protein L-histidine = ADP + protein N-phospho-L-histidine.</text>
        <dbReference type="EC" id="2.7.13.3"/>
    </reaction>
</comment>
<dbReference type="InterPro" id="IPR005467">
    <property type="entry name" value="His_kinase_dom"/>
</dbReference>
<dbReference type="OrthoDB" id="9796457at2"/>
<evidence type="ECO:0000256" key="5">
    <source>
        <dbReference type="ARBA" id="ARBA00022553"/>
    </source>
</evidence>
<dbReference type="SUPFAM" id="SSF47384">
    <property type="entry name" value="Homodimeric domain of signal transducing histidine kinase"/>
    <property type="match status" value="1"/>
</dbReference>
<dbReference type="Gene3D" id="1.10.287.130">
    <property type="match status" value="1"/>
</dbReference>
<dbReference type="InterPro" id="IPR001789">
    <property type="entry name" value="Sig_transdc_resp-reg_receiver"/>
</dbReference>
<feature type="domain" description="PAC" evidence="17">
    <location>
        <begin position="618"/>
        <end position="670"/>
    </location>
</feature>
<keyword evidence="6" id="KW-0808">Transferase</keyword>
<feature type="domain" description="Histidine kinase" evidence="14">
    <location>
        <begin position="1076"/>
        <end position="1294"/>
    </location>
</feature>
<evidence type="ECO:0000256" key="9">
    <source>
        <dbReference type="ARBA" id="ARBA00022840"/>
    </source>
</evidence>
<protein>
    <recommendedName>
        <fullName evidence="3">histidine kinase</fullName>
        <ecNumber evidence="3">2.7.13.3</ecNumber>
    </recommendedName>
</protein>
<dbReference type="Gene3D" id="3.30.450.20">
    <property type="entry name" value="PAS domain"/>
    <property type="match status" value="8"/>
</dbReference>
<feature type="domain" description="PAC" evidence="17">
    <location>
        <begin position="493"/>
        <end position="545"/>
    </location>
</feature>
<dbReference type="CDD" id="cd00082">
    <property type="entry name" value="HisKA"/>
    <property type="match status" value="1"/>
</dbReference>
<dbReference type="InterPro" id="IPR036097">
    <property type="entry name" value="HisK_dim/P_sf"/>
</dbReference>
<feature type="coiled-coil region" evidence="13">
    <location>
        <begin position="7"/>
        <end position="48"/>
    </location>
</feature>
<keyword evidence="13" id="KW-0175">Coiled coil</keyword>
<organism evidence="18 19">
    <name type="scientific">Draconibacterium orientale</name>
    <dbReference type="NCBI Taxonomy" id="1168034"/>
    <lineage>
        <taxon>Bacteria</taxon>
        <taxon>Pseudomonadati</taxon>
        <taxon>Bacteroidota</taxon>
        <taxon>Bacteroidia</taxon>
        <taxon>Marinilabiliales</taxon>
        <taxon>Prolixibacteraceae</taxon>
        <taxon>Draconibacterium</taxon>
    </lineage>
</organism>
<accession>A0A1I0ILH6</accession>
<dbReference type="CDD" id="cd16922">
    <property type="entry name" value="HATPase_EvgS-ArcB-TorS-like"/>
    <property type="match status" value="1"/>
</dbReference>
<dbReference type="Gene3D" id="3.30.565.10">
    <property type="entry name" value="Histidine kinase-like ATPase, C-terminal domain"/>
    <property type="match status" value="1"/>
</dbReference>
<sequence length="1438" mass="165316">MELHNTNSNPANQLEQLRRDYDELKRKLEKSISQQKHIEKKLNESEQRFAVLFRKSVFPAIVTRLTDGVIVDVNEAFEREFGFSKKEVLGKTSVQLGINPNVKERKQLHEKIREDGALHHHDIVLYSKTGEKAYYESNSDKLVINGEEYLFNTVRNISDYKNAIRKQKENFDLIRIAGEQTKMGGWNVILSENRVYWSDEVAAIHEMPAGYAPLVEDGTNFYAPEWRDKITEAFTKCVQQGIPYDEEMEIITSSGKRVWVRTLGEAVRNKKGKIVKIQGAFQDITKRKQAEQELRESEARYKAIFETTGTATLIVGEDTTILMANNECFDMFGYDPNQLAGHKWTRFVAPESFELMMENHRLRRENPELAPRKYEVKLLNSKGGKRDVMLNINMITGTGTSVVSMLDITERKQAEDQLLQSKTNLEQYFHNDISADYVVSQSGEIVSCNKTFLNLFGFESKSEAEQFDIANLYKNPKLREEMVQELKQQRKIENRELELVSKNGRTIYAMVNSIGIYNRNNELEKIRGYIVDITQQKNTERKLKKSEEKYRRFFEEDLTGNYHVTLDGKILMCNDAFVKMLKYESKEELYKLNTSELYFTLANRETFIAQLRENRKLHNNELTLKARDGSKVEVIENVIGLFDDSGELTEFVGYMWDVTPQKKVQRELLKSEERYRLLFAHNPQPMWIYDLNTLAILEVNKAAVKHYGYTKGEFLSMTLKDIRPKEDIPALLEDVKNTSAELNGAGEWRHLKKNGEIIDVEITSHSIVFNDRNARHVLISDITERKRTEKEMLKLMHVVKQSPVSIIITDLNGNIEYVNPKLQEVSGYTYEELIGKNPSIMKSGETPDSEYETLWQAISSGVAWKGEFHNKKKNGELYWESAYISPIRNEKNEIINYVALKEDITERKKFINDMEIAKENAESNQRLFETIFDNAPIGIALVDSRTGKYLKINQSNCDMIGYSKAEMSTMDFMQITHPDDLEVDLLSMKKLRNREISYYDLEKRYISKQGKTVHVQLTVVPLLVSEAGVQTHIAIVQDISNDKKLIAQLEQNNTELVIAKEQAEQSDKLKSAFLANMSHEIRTPMNGILGFTDLLLTPNLNDAEKEHFIKIVHKSGQRMLSTVNDIVEISKIEAGIVNVHSEQIDINETVKELILFFEPEARDKGIMLLLQQLLPNERRYLFTDKNKLDSIFTNFIKNAIKYTQKGTIKIGCRETGSAIEFYVEDTGIGIPKHRLNAIFERFIQADIEDTRVFEGSGLGLAISKSYAKMLGGEIRVESEEGLGSTFYFSLPVKQDGANGAYNNGQTANNMQQEKPKDNKLKILIAEDDETSCQFLSLLVKNFSKEILEAKTGVEAVEHCRNNNDIDIIFMDIRMPEMNGYDAVRHIREFNSEVVIIAQTAYAFSSDREKAAEAGCTDFITKPIQSEELTRIVKQYFAI</sequence>
<feature type="domain" description="PAS" evidence="16">
    <location>
        <begin position="297"/>
        <end position="364"/>
    </location>
</feature>
<dbReference type="InterPro" id="IPR011006">
    <property type="entry name" value="CheY-like_superfamily"/>
</dbReference>
<dbReference type="SUPFAM" id="SSF55785">
    <property type="entry name" value="PYP-like sensor domain (PAS domain)"/>
    <property type="match status" value="8"/>
</dbReference>
<dbReference type="Pfam" id="PF00072">
    <property type="entry name" value="Response_reg"/>
    <property type="match status" value="1"/>
</dbReference>
<dbReference type="Pfam" id="PF08447">
    <property type="entry name" value="PAS_3"/>
    <property type="match status" value="2"/>
</dbReference>
<proteinExistence type="predicted"/>
<evidence type="ECO:0000256" key="11">
    <source>
        <dbReference type="ARBA" id="ARBA00023136"/>
    </source>
</evidence>